<protein>
    <submittedName>
        <fullName evidence="2">Uncharacterized protein</fullName>
    </submittedName>
</protein>
<organism evidence="2 3">
    <name type="scientific">Actinomadura namibiensis</name>
    <dbReference type="NCBI Taxonomy" id="182080"/>
    <lineage>
        <taxon>Bacteria</taxon>
        <taxon>Bacillati</taxon>
        <taxon>Actinomycetota</taxon>
        <taxon>Actinomycetes</taxon>
        <taxon>Streptosporangiales</taxon>
        <taxon>Thermomonosporaceae</taxon>
        <taxon>Actinomadura</taxon>
    </lineage>
</organism>
<feature type="compositionally biased region" description="Basic and acidic residues" evidence="1">
    <location>
        <begin position="112"/>
        <end position="125"/>
    </location>
</feature>
<dbReference type="AlphaFoldDB" id="A0A7W3LTD3"/>
<keyword evidence="3" id="KW-1185">Reference proteome</keyword>
<proteinExistence type="predicted"/>
<feature type="compositionally biased region" description="Low complexity" evidence="1">
    <location>
        <begin position="139"/>
        <end position="159"/>
    </location>
</feature>
<name>A0A7W3LTD3_ACTNM</name>
<dbReference type="Proteomes" id="UP000572680">
    <property type="component" value="Unassembled WGS sequence"/>
</dbReference>
<accession>A0A7W3LTD3</accession>
<gene>
    <name evidence="2" type="ORF">HNR61_005602</name>
</gene>
<feature type="compositionally biased region" description="Low complexity" evidence="1">
    <location>
        <begin position="190"/>
        <end position="218"/>
    </location>
</feature>
<dbReference type="RefSeq" id="WP_182846110.1">
    <property type="nucleotide sequence ID" value="NZ_BAAALP010000001.1"/>
</dbReference>
<sequence>MIELLFLGGAAFAGATHAARQARAAHPTGPARRTQPGRAGGWTDPQPSSLLVKAWKSAGGPPTQETQLADAIADLGGRAIGKVVRGTARPIGHGGRAAGRQGRRAGRWATRAAERRWERRDRSDRAVIAFPRRNRDNGDQGNRARPAGSASATGSAAQRPGPPRRQGTPPPLFPDQQTGGGPQPAPRPIGGPFAARPASPSAAPPRTGTAAAGARRARARVWAAGPPINMDPPTSDAEFIETSIDLQQFLRGFAAAVEDFTDEVMIRRMPAAVTNPLLLIGEHMTEASAAVQRGATVFEVIFEEAIDLATAGIKFTGDDPA</sequence>
<feature type="region of interest" description="Disordered" evidence="1">
    <location>
        <begin position="21"/>
        <end position="47"/>
    </location>
</feature>
<comment type="caution">
    <text evidence="2">The sequence shown here is derived from an EMBL/GenBank/DDBJ whole genome shotgun (WGS) entry which is preliminary data.</text>
</comment>
<evidence type="ECO:0000313" key="3">
    <source>
        <dbReference type="Proteomes" id="UP000572680"/>
    </source>
</evidence>
<evidence type="ECO:0000256" key="1">
    <source>
        <dbReference type="SAM" id="MobiDB-lite"/>
    </source>
</evidence>
<dbReference type="EMBL" id="JACJIA010000008">
    <property type="protein sequence ID" value="MBA8953948.1"/>
    <property type="molecule type" value="Genomic_DNA"/>
</dbReference>
<evidence type="ECO:0000313" key="2">
    <source>
        <dbReference type="EMBL" id="MBA8953948.1"/>
    </source>
</evidence>
<feature type="compositionally biased region" description="Pro residues" evidence="1">
    <location>
        <begin position="160"/>
        <end position="173"/>
    </location>
</feature>
<reference evidence="2 3" key="1">
    <citation type="submission" date="2020-08" db="EMBL/GenBank/DDBJ databases">
        <title>Genomic Encyclopedia of Type Strains, Phase IV (KMG-IV): sequencing the most valuable type-strain genomes for metagenomic binning, comparative biology and taxonomic classification.</title>
        <authorList>
            <person name="Goeker M."/>
        </authorList>
    </citation>
    <scope>NUCLEOTIDE SEQUENCE [LARGE SCALE GENOMIC DNA]</scope>
    <source>
        <strain evidence="2 3">DSM 44197</strain>
    </source>
</reference>
<feature type="region of interest" description="Disordered" evidence="1">
    <location>
        <begin position="88"/>
        <end position="218"/>
    </location>
</feature>